<sequence>MFSFGPQTLDEGVRFRLWAPLQTAVGIIIGDRPPCEMVAQPSGWFTFLSEQASHGSRYRFVLADGQEIPDPASRYQPDDVHGPSEVVDGSRYSWVDGAWRGRPWSETILYEMHIGTFTQAGTLAAATQRLDHLERLGVTAIQLMPVNDFPGRRGWGYDGVLPYALDSSYGRPEDLKAFIDAAHQRRISVFLDVVYNHFGPEGNYLPSYVPLFNRHHKTPWGPAINYDDEHSDLIRKFVVENALYWLEEFRADGLRFDAVHAIRDESDEHLLSHLARTIRLAMRGRYCHLIVENEDNAASLLERDEDGKPPLYTAQWNDDIHHALHRAASGEAFGYYADYSTSPSVVARAIAEGFIYQGETMPYKGTARGQPSDHLPPTAFVAFIQNHDQVGNRAHGDRLHKITPQPALEAIASVYLLCPQVPMIFMGEEWKSEANFPYFCDFSEELNATVRKGRREELYRLPGFDEEGADTLPDPTDETTFSSAKLDWNRREQPGHREHLELYRHLITLRRAHIVPLLETMRSGGHIGSSRQLIDVHWDLGEGRKLHLIANLSHQPVAMDLPQSGSVIWKTHQTADRLPPWYVCWTLEDEPLAPERQIAH</sequence>
<evidence type="ECO:0000256" key="7">
    <source>
        <dbReference type="ARBA" id="ARBA00022801"/>
    </source>
</evidence>
<feature type="active site" description="Proton donor" evidence="15">
    <location>
        <position position="292"/>
    </location>
</feature>
<dbReference type="RefSeq" id="WP_072380469.1">
    <property type="nucleotide sequence ID" value="NZ_FNXB01000044.1"/>
</dbReference>
<feature type="binding site" evidence="16">
    <location>
        <begin position="255"/>
        <end position="260"/>
    </location>
    <ligand>
        <name>substrate</name>
    </ligand>
</feature>
<evidence type="ECO:0000259" key="18">
    <source>
        <dbReference type="SMART" id="SM00642"/>
    </source>
</evidence>
<evidence type="ECO:0000256" key="6">
    <source>
        <dbReference type="ARBA" id="ARBA00022490"/>
    </source>
</evidence>
<evidence type="ECO:0000256" key="14">
    <source>
        <dbReference type="PIRNR" id="PIRNR006337"/>
    </source>
</evidence>
<feature type="domain" description="Glycosyl hydrolase family 13 catalytic" evidence="18">
    <location>
        <begin position="111"/>
        <end position="454"/>
    </location>
</feature>
<feature type="binding site" evidence="16">
    <location>
        <begin position="318"/>
        <end position="322"/>
    </location>
    <ligand>
        <name>substrate</name>
    </ligand>
</feature>
<dbReference type="EMBL" id="FNXB01000044">
    <property type="protein sequence ID" value="SEI17293.1"/>
    <property type="molecule type" value="Genomic_DNA"/>
</dbReference>
<dbReference type="CDD" id="cd02853">
    <property type="entry name" value="E_set_MTHase_like_N"/>
    <property type="match status" value="1"/>
</dbReference>
<dbReference type="GO" id="GO:0005737">
    <property type="term" value="C:cytoplasm"/>
    <property type="evidence" value="ECO:0007669"/>
    <property type="project" value="UniProtKB-SubCell"/>
</dbReference>
<evidence type="ECO:0000256" key="10">
    <source>
        <dbReference type="ARBA" id="ARBA00032057"/>
    </source>
</evidence>
<evidence type="ECO:0000256" key="12">
    <source>
        <dbReference type="ARBA" id="ARBA00034013"/>
    </source>
</evidence>
<gene>
    <name evidence="19" type="primary">treZ</name>
    <name evidence="19" type="ORF">RTCCBAU85039_5600</name>
    <name evidence="20" type="ORF">SAMN05216228_103443</name>
</gene>
<reference evidence="19" key="1">
    <citation type="submission" date="2016-10" db="EMBL/GenBank/DDBJ databases">
        <authorList>
            <person name="de Groot N.N."/>
        </authorList>
    </citation>
    <scope>NUCLEOTIDE SEQUENCE [LARGE SCALE GENOMIC DNA]</scope>
    <source>
        <strain evidence="19">CCBAU85039</strain>
    </source>
</reference>
<evidence type="ECO:0000313" key="19">
    <source>
        <dbReference type="EMBL" id="SEI17293.1"/>
    </source>
</evidence>
<keyword evidence="6" id="KW-0963">Cytoplasm</keyword>
<dbReference type="NCBIfam" id="TIGR02402">
    <property type="entry name" value="trehalose_TreZ"/>
    <property type="match status" value="1"/>
</dbReference>
<feature type="site" description="Transition state stabilizer" evidence="17">
    <location>
        <position position="388"/>
    </location>
</feature>
<evidence type="ECO:0000313" key="22">
    <source>
        <dbReference type="Proteomes" id="UP000198939"/>
    </source>
</evidence>
<accession>A0A1H8UI77</accession>
<keyword evidence="9 14" id="KW-0326">Glycosidase</keyword>
<dbReference type="Gene3D" id="2.60.40.10">
    <property type="entry name" value="Immunoglobulins"/>
    <property type="match status" value="1"/>
</dbReference>
<evidence type="ECO:0000256" key="9">
    <source>
        <dbReference type="ARBA" id="ARBA00023295"/>
    </source>
</evidence>
<evidence type="ECO:0000256" key="5">
    <source>
        <dbReference type="ARBA" id="ARBA00015938"/>
    </source>
</evidence>
<comment type="catalytic activity">
    <reaction evidence="12 14">
        <text>hydrolysis of (1-&gt;4)-alpha-D-glucosidic linkage in 4-alpha-D-[(1-&gt;4)-alpha-D-glucanosyl]n trehalose to yield trehalose and (1-&gt;4)-alpha-D-glucan.</text>
        <dbReference type="EC" id="3.2.1.141"/>
    </reaction>
</comment>
<dbReference type="AlphaFoldDB" id="A0A1H8UI77"/>
<dbReference type="PANTHER" id="PTHR43651:SF11">
    <property type="entry name" value="MALTO-OLIGOSYLTREHALOSE TREHALOHYDROLASE"/>
    <property type="match status" value="1"/>
</dbReference>
<proteinExistence type="inferred from homology"/>
<dbReference type="InterPro" id="IPR044901">
    <property type="entry name" value="Trehalose_TreZ_E-set_sf"/>
</dbReference>
<evidence type="ECO:0000313" key="20">
    <source>
        <dbReference type="EMBL" id="SEP02871.1"/>
    </source>
</evidence>
<dbReference type="CDD" id="cd11325">
    <property type="entry name" value="AmyAc_GTHase"/>
    <property type="match status" value="1"/>
</dbReference>
<evidence type="ECO:0000256" key="17">
    <source>
        <dbReference type="PIRSR" id="PIRSR006337-3"/>
    </source>
</evidence>
<dbReference type="EC" id="3.2.1.141" evidence="4 13"/>
<dbReference type="STRING" id="501024.RTCCBAU85039_5600"/>
<dbReference type="InterPro" id="IPR014756">
    <property type="entry name" value="Ig_E-set"/>
</dbReference>
<dbReference type="GO" id="GO:0033942">
    <property type="term" value="F:4-alpha-D-(1-&gt;4)-alpha-D-glucanotrehalose trehalohydrolase activity"/>
    <property type="evidence" value="ECO:0007669"/>
    <property type="project" value="UniProtKB-EC"/>
</dbReference>
<dbReference type="Pfam" id="PF11941">
    <property type="entry name" value="DUF3459"/>
    <property type="match status" value="1"/>
</dbReference>
<evidence type="ECO:0000256" key="4">
    <source>
        <dbReference type="ARBA" id="ARBA00012268"/>
    </source>
</evidence>
<evidence type="ECO:0000256" key="15">
    <source>
        <dbReference type="PIRSR" id="PIRSR006337-1"/>
    </source>
</evidence>
<reference evidence="20 22" key="2">
    <citation type="submission" date="2016-10" db="EMBL/GenBank/DDBJ databases">
        <authorList>
            <person name="Varghese N."/>
            <person name="Submissions S."/>
        </authorList>
    </citation>
    <scope>NUCLEOTIDE SEQUENCE [LARGE SCALE GENOMIC DNA]</scope>
    <source>
        <strain evidence="20 22">CGMCC 1.7071</strain>
    </source>
</reference>
<dbReference type="UniPathway" id="UPA00299"/>
<keyword evidence="22" id="KW-1185">Reference proteome</keyword>
<dbReference type="InterPro" id="IPR022567">
    <property type="entry name" value="DUF3459"/>
</dbReference>
<dbReference type="Proteomes" id="UP000183063">
    <property type="component" value="Unassembled WGS sequence"/>
</dbReference>
<dbReference type="Gene3D" id="1.10.10.760">
    <property type="entry name" value="E-set domains of sugar-utilizing enzymes"/>
    <property type="match status" value="1"/>
</dbReference>
<feature type="active site" description="Nucleophile" evidence="15">
    <location>
        <position position="257"/>
    </location>
</feature>
<dbReference type="GO" id="GO:0005992">
    <property type="term" value="P:trehalose biosynthetic process"/>
    <property type="evidence" value="ECO:0007669"/>
    <property type="project" value="UniProtKB-UniRule"/>
</dbReference>
<comment type="subcellular location">
    <subcellularLocation>
        <location evidence="1 15">Cytoplasm</location>
    </subcellularLocation>
</comment>
<feature type="binding site" evidence="16">
    <location>
        <begin position="387"/>
        <end position="392"/>
    </location>
    <ligand>
        <name>substrate</name>
    </ligand>
</feature>
<evidence type="ECO:0000256" key="3">
    <source>
        <dbReference type="ARBA" id="ARBA00008061"/>
    </source>
</evidence>
<evidence type="ECO:0000256" key="2">
    <source>
        <dbReference type="ARBA" id="ARBA00005199"/>
    </source>
</evidence>
<evidence type="ECO:0000256" key="16">
    <source>
        <dbReference type="PIRSR" id="PIRSR006337-2"/>
    </source>
</evidence>
<protein>
    <recommendedName>
        <fullName evidence="5 13">Malto-oligosyltrehalose trehalohydrolase</fullName>
        <shortName evidence="14">MTHase</shortName>
        <ecNumber evidence="4 13">3.2.1.141</ecNumber>
    </recommendedName>
    <alternativeName>
        <fullName evidence="11 14">4-alpha-D-((1-&gt;4)-alpha-D-glucano)trehalose trehalohydrolase</fullName>
    </alternativeName>
    <alternativeName>
        <fullName evidence="10 14">Maltooligosyl trehalose trehalohydrolase</fullName>
    </alternativeName>
</protein>
<evidence type="ECO:0000256" key="13">
    <source>
        <dbReference type="NCBIfam" id="TIGR02402"/>
    </source>
</evidence>
<evidence type="ECO:0000256" key="1">
    <source>
        <dbReference type="ARBA" id="ARBA00004496"/>
    </source>
</evidence>
<reference evidence="21" key="3">
    <citation type="submission" date="2016-10" db="EMBL/GenBank/DDBJ databases">
        <authorList>
            <person name="Wibberg D."/>
        </authorList>
    </citation>
    <scope>NUCLEOTIDE SEQUENCE [LARGE SCALE GENOMIC DNA]</scope>
</reference>
<dbReference type="InterPro" id="IPR006047">
    <property type="entry name" value="GH13_cat_dom"/>
</dbReference>
<dbReference type="InterPro" id="IPR017853">
    <property type="entry name" value="GH"/>
</dbReference>
<evidence type="ECO:0000256" key="8">
    <source>
        <dbReference type="ARBA" id="ARBA00023277"/>
    </source>
</evidence>
<keyword evidence="8" id="KW-0119">Carbohydrate metabolism</keyword>
<dbReference type="Gene3D" id="3.20.20.80">
    <property type="entry name" value="Glycosidases"/>
    <property type="match status" value="1"/>
</dbReference>
<dbReference type="PANTHER" id="PTHR43651">
    <property type="entry name" value="1,4-ALPHA-GLUCAN-BRANCHING ENZYME"/>
    <property type="match status" value="1"/>
</dbReference>
<dbReference type="Proteomes" id="UP000198939">
    <property type="component" value="Unassembled WGS sequence"/>
</dbReference>
<comment type="pathway">
    <text evidence="2 14">Glycan biosynthesis; trehalose biosynthesis.</text>
</comment>
<dbReference type="SUPFAM" id="SSF81296">
    <property type="entry name" value="E set domains"/>
    <property type="match status" value="1"/>
</dbReference>
<dbReference type="OrthoDB" id="9800174at2"/>
<organism evidence="19 21">
    <name type="scientific">Rhizobium tibeticum</name>
    <dbReference type="NCBI Taxonomy" id="501024"/>
    <lineage>
        <taxon>Bacteria</taxon>
        <taxon>Pseudomonadati</taxon>
        <taxon>Pseudomonadota</taxon>
        <taxon>Alphaproteobacteria</taxon>
        <taxon>Hyphomicrobiales</taxon>
        <taxon>Rhizobiaceae</taxon>
        <taxon>Rhizobium/Agrobacterium group</taxon>
        <taxon>Rhizobium</taxon>
    </lineage>
</organism>
<keyword evidence="7 14" id="KW-0378">Hydrolase</keyword>
<dbReference type="Pfam" id="PF00128">
    <property type="entry name" value="Alpha-amylase"/>
    <property type="match status" value="1"/>
</dbReference>
<dbReference type="PIRSF" id="PIRSF006337">
    <property type="entry name" value="Trehalose_TreZ"/>
    <property type="match status" value="1"/>
</dbReference>
<dbReference type="InterPro" id="IPR013783">
    <property type="entry name" value="Ig-like_fold"/>
</dbReference>
<dbReference type="SMART" id="SM00642">
    <property type="entry name" value="Aamy"/>
    <property type="match status" value="1"/>
</dbReference>
<comment type="similarity">
    <text evidence="3 14">Belongs to the glycosyl hydrolase 13 family.</text>
</comment>
<dbReference type="InterPro" id="IPR012768">
    <property type="entry name" value="Trehalose_TreZ"/>
</dbReference>
<dbReference type="SUPFAM" id="SSF51445">
    <property type="entry name" value="(Trans)glycosidases"/>
    <property type="match status" value="1"/>
</dbReference>
<evidence type="ECO:0000313" key="21">
    <source>
        <dbReference type="Proteomes" id="UP000183063"/>
    </source>
</evidence>
<dbReference type="EMBL" id="FOCV01000034">
    <property type="protein sequence ID" value="SEP02871.1"/>
    <property type="molecule type" value="Genomic_DNA"/>
</dbReference>
<name>A0A1H8UI77_9HYPH</name>
<evidence type="ECO:0000256" key="11">
    <source>
        <dbReference type="ARBA" id="ARBA00033284"/>
    </source>
</evidence>